<evidence type="ECO:0000256" key="2">
    <source>
        <dbReference type="ARBA" id="ARBA00022840"/>
    </source>
</evidence>
<dbReference type="InterPro" id="IPR050173">
    <property type="entry name" value="ABC_transporter_C-like"/>
</dbReference>
<dbReference type="SUPFAM" id="SSF52540">
    <property type="entry name" value="P-loop containing nucleoside triphosphate hydrolases"/>
    <property type="match status" value="1"/>
</dbReference>
<evidence type="ECO:0000259" key="3">
    <source>
        <dbReference type="PROSITE" id="PS50893"/>
    </source>
</evidence>
<evidence type="ECO:0000313" key="4">
    <source>
        <dbReference type="EMBL" id="KAK7929076.1"/>
    </source>
</evidence>
<proteinExistence type="predicted"/>
<dbReference type="SMART" id="SM00382">
    <property type="entry name" value="AAA"/>
    <property type="match status" value="1"/>
</dbReference>
<name>A0AAW0PJT6_9GOBI</name>
<dbReference type="EMBL" id="JBBPFD010000004">
    <property type="protein sequence ID" value="KAK7929076.1"/>
    <property type="molecule type" value="Genomic_DNA"/>
</dbReference>
<dbReference type="GO" id="GO:0005524">
    <property type="term" value="F:ATP binding"/>
    <property type="evidence" value="ECO:0007669"/>
    <property type="project" value="UniProtKB-KW"/>
</dbReference>
<keyword evidence="5" id="KW-1185">Reference proteome</keyword>
<dbReference type="Proteomes" id="UP001460270">
    <property type="component" value="Unassembled WGS sequence"/>
</dbReference>
<dbReference type="PANTHER" id="PTHR24223:SF339">
    <property type="entry name" value="ATP-BINDING CASSETTE SUB-FAMILY C MEMBER 6"/>
    <property type="match status" value="1"/>
</dbReference>
<dbReference type="PANTHER" id="PTHR24223">
    <property type="entry name" value="ATP-BINDING CASSETTE SUB-FAMILY C"/>
    <property type="match status" value="1"/>
</dbReference>
<gene>
    <name evidence="4" type="ORF">WMY93_005471</name>
</gene>
<sequence>MNMTLFVSTSFQTEGGSLVMTRFIKPVPVQPVYRHVPSTEGLQHASVLKRKDPEFSRVFRNILVSQIGIVGRTGAGKSSLTLGLFRILEAANGRICIDGTDISLVGLHDLRSRLTIIHRLCVSPGLGMNLDPYRKLLLIFAVGRLESCPNLSSFVSALPQLDHMCSEGGQNLRPQLEEQVQLEVETGLETDDCQVQVEQINFCVGQRQLLCLARALLRKSRVLVLDEATAAVDLETDRLIQSTIRTHFRDCSVLTIAHRLNTIMDYSRVVVMDQGSVVEMAPPAVLLQQRGHFYRMCAEAGLV</sequence>
<dbReference type="FunFam" id="3.40.50.300:FF:003492">
    <property type="entry name" value="AGAP012735-PA"/>
    <property type="match status" value="1"/>
</dbReference>
<dbReference type="AlphaFoldDB" id="A0AAW0PJT6"/>
<keyword evidence="2" id="KW-0067">ATP-binding</keyword>
<dbReference type="Pfam" id="PF00005">
    <property type="entry name" value="ABC_tran"/>
    <property type="match status" value="1"/>
</dbReference>
<keyword evidence="1" id="KW-0547">Nucleotide-binding</keyword>
<feature type="domain" description="ABC transporter" evidence="3">
    <location>
        <begin position="27"/>
        <end position="299"/>
    </location>
</feature>
<reference evidence="5" key="1">
    <citation type="submission" date="2024-04" db="EMBL/GenBank/DDBJ databases">
        <title>Salinicola lusitanus LLJ914,a marine bacterium isolated from the Okinawa Trough.</title>
        <authorList>
            <person name="Li J."/>
        </authorList>
    </citation>
    <scope>NUCLEOTIDE SEQUENCE [LARGE SCALE GENOMIC DNA]</scope>
</reference>
<dbReference type="InterPro" id="IPR003593">
    <property type="entry name" value="AAA+_ATPase"/>
</dbReference>
<dbReference type="GO" id="GO:0016887">
    <property type="term" value="F:ATP hydrolysis activity"/>
    <property type="evidence" value="ECO:0007669"/>
    <property type="project" value="InterPro"/>
</dbReference>
<protein>
    <recommendedName>
        <fullName evidence="3">ABC transporter domain-containing protein</fullName>
    </recommendedName>
</protein>
<dbReference type="GO" id="GO:0042626">
    <property type="term" value="F:ATPase-coupled transmembrane transporter activity"/>
    <property type="evidence" value="ECO:0007669"/>
    <property type="project" value="TreeGrafter"/>
</dbReference>
<dbReference type="InterPro" id="IPR003439">
    <property type="entry name" value="ABC_transporter-like_ATP-bd"/>
</dbReference>
<dbReference type="GO" id="GO:0016020">
    <property type="term" value="C:membrane"/>
    <property type="evidence" value="ECO:0007669"/>
    <property type="project" value="TreeGrafter"/>
</dbReference>
<dbReference type="InterPro" id="IPR027417">
    <property type="entry name" value="P-loop_NTPase"/>
</dbReference>
<dbReference type="Gene3D" id="3.40.50.300">
    <property type="entry name" value="P-loop containing nucleotide triphosphate hydrolases"/>
    <property type="match status" value="1"/>
</dbReference>
<evidence type="ECO:0000313" key="5">
    <source>
        <dbReference type="Proteomes" id="UP001460270"/>
    </source>
</evidence>
<dbReference type="PROSITE" id="PS50893">
    <property type="entry name" value="ABC_TRANSPORTER_2"/>
    <property type="match status" value="1"/>
</dbReference>
<comment type="caution">
    <text evidence="4">The sequence shown here is derived from an EMBL/GenBank/DDBJ whole genome shotgun (WGS) entry which is preliminary data.</text>
</comment>
<accession>A0AAW0PJT6</accession>
<organism evidence="4 5">
    <name type="scientific">Mugilogobius chulae</name>
    <name type="common">yellowstripe goby</name>
    <dbReference type="NCBI Taxonomy" id="88201"/>
    <lineage>
        <taxon>Eukaryota</taxon>
        <taxon>Metazoa</taxon>
        <taxon>Chordata</taxon>
        <taxon>Craniata</taxon>
        <taxon>Vertebrata</taxon>
        <taxon>Euteleostomi</taxon>
        <taxon>Actinopterygii</taxon>
        <taxon>Neopterygii</taxon>
        <taxon>Teleostei</taxon>
        <taxon>Neoteleostei</taxon>
        <taxon>Acanthomorphata</taxon>
        <taxon>Gobiaria</taxon>
        <taxon>Gobiiformes</taxon>
        <taxon>Gobioidei</taxon>
        <taxon>Gobiidae</taxon>
        <taxon>Gobionellinae</taxon>
        <taxon>Mugilogobius</taxon>
    </lineage>
</organism>
<evidence type="ECO:0000256" key="1">
    <source>
        <dbReference type="ARBA" id="ARBA00022741"/>
    </source>
</evidence>